<dbReference type="PROSITE" id="PS50195">
    <property type="entry name" value="PX"/>
    <property type="match status" value="1"/>
</dbReference>
<dbReference type="OrthoDB" id="104820at2759"/>
<dbReference type="GeneID" id="19941557"/>
<dbReference type="RefSeq" id="XP_008604550.1">
    <property type="nucleotide sequence ID" value="XM_008606328.1"/>
</dbReference>
<dbReference type="AlphaFoldDB" id="T0R4W0"/>
<dbReference type="InterPro" id="IPR036871">
    <property type="entry name" value="PX_dom_sf"/>
</dbReference>
<dbReference type="OMA" id="WCKQARA"/>
<keyword evidence="4" id="KW-1185">Reference proteome</keyword>
<reference evidence="3 4" key="1">
    <citation type="submission" date="2012-04" db="EMBL/GenBank/DDBJ databases">
        <title>The Genome Sequence of Saprolegnia declina VS20.</title>
        <authorList>
            <consortium name="The Broad Institute Genome Sequencing Platform"/>
            <person name="Russ C."/>
            <person name="Nusbaum C."/>
            <person name="Tyler B."/>
            <person name="van West P."/>
            <person name="Dieguez-Uribeondo J."/>
            <person name="de Bruijn I."/>
            <person name="Tripathy S."/>
            <person name="Jiang R."/>
            <person name="Young S.K."/>
            <person name="Zeng Q."/>
            <person name="Gargeya S."/>
            <person name="Fitzgerald M."/>
            <person name="Haas B."/>
            <person name="Abouelleil A."/>
            <person name="Alvarado L."/>
            <person name="Arachchi H.M."/>
            <person name="Berlin A."/>
            <person name="Chapman S.B."/>
            <person name="Goldberg J."/>
            <person name="Griggs A."/>
            <person name="Gujja S."/>
            <person name="Hansen M."/>
            <person name="Howarth C."/>
            <person name="Imamovic A."/>
            <person name="Larimer J."/>
            <person name="McCowen C."/>
            <person name="Montmayeur A."/>
            <person name="Murphy C."/>
            <person name="Neiman D."/>
            <person name="Pearson M."/>
            <person name="Priest M."/>
            <person name="Roberts A."/>
            <person name="Saif S."/>
            <person name="Shea T."/>
            <person name="Sisk P."/>
            <person name="Sykes S."/>
            <person name="Wortman J."/>
            <person name="Nusbaum C."/>
            <person name="Birren B."/>
        </authorList>
    </citation>
    <scope>NUCLEOTIDE SEQUENCE [LARGE SCALE GENOMIC DNA]</scope>
    <source>
        <strain evidence="3 4">VS20</strain>
    </source>
</reference>
<name>T0R4W0_SAPDV</name>
<dbReference type="Proteomes" id="UP000030762">
    <property type="component" value="Unassembled WGS sequence"/>
</dbReference>
<evidence type="ECO:0000256" key="1">
    <source>
        <dbReference type="SAM" id="MobiDB-lite"/>
    </source>
</evidence>
<feature type="domain" description="PX" evidence="2">
    <location>
        <begin position="72"/>
        <end position="231"/>
    </location>
</feature>
<dbReference type="SUPFAM" id="SSF64268">
    <property type="entry name" value="PX domain"/>
    <property type="match status" value="1"/>
</dbReference>
<evidence type="ECO:0000313" key="3">
    <source>
        <dbReference type="EMBL" id="EQC41981.1"/>
    </source>
</evidence>
<feature type="compositionally biased region" description="Acidic residues" evidence="1">
    <location>
        <begin position="1"/>
        <end position="18"/>
    </location>
</feature>
<dbReference type="Gene3D" id="3.30.1520.10">
    <property type="entry name" value="Phox-like domain"/>
    <property type="match status" value="1"/>
</dbReference>
<organism evidence="3 4">
    <name type="scientific">Saprolegnia diclina (strain VS20)</name>
    <dbReference type="NCBI Taxonomy" id="1156394"/>
    <lineage>
        <taxon>Eukaryota</taxon>
        <taxon>Sar</taxon>
        <taxon>Stramenopiles</taxon>
        <taxon>Oomycota</taxon>
        <taxon>Saprolegniomycetes</taxon>
        <taxon>Saprolegniales</taxon>
        <taxon>Saprolegniaceae</taxon>
        <taxon>Saprolegnia</taxon>
    </lineage>
</organism>
<feature type="region of interest" description="Disordered" evidence="1">
    <location>
        <begin position="1"/>
        <end position="49"/>
    </location>
</feature>
<accession>T0R4W0</accession>
<dbReference type="VEuPathDB" id="FungiDB:SDRG_00830"/>
<proteinExistence type="predicted"/>
<sequence>MGSDNAEDDFEDDDEVSYDADSYISRPGSESTLEIERSRLTRSRTSSQDSTDYVMRTHVPLWCKQARALGYLQSVAISTIALEPGQRARSTVYYILDVFYALPQLGSVGSFQQCVAPQYQLRRRYSDCFGLRRRLLEITASSDHRHVCDYCKDLHRALKATRFPSRWPRAWDTVSCWHTTLIRKRQAGLQSWLNRLLLATHKTVTPVGTCEASLLVLHELSLFFLESPPTDSDR</sequence>
<evidence type="ECO:0000313" key="4">
    <source>
        <dbReference type="Proteomes" id="UP000030762"/>
    </source>
</evidence>
<dbReference type="InterPro" id="IPR001683">
    <property type="entry name" value="PX_dom"/>
</dbReference>
<dbReference type="Pfam" id="PF00787">
    <property type="entry name" value="PX"/>
    <property type="match status" value="1"/>
</dbReference>
<dbReference type="EMBL" id="JH767133">
    <property type="protein sequence ID" value="EQC41981.1"/>
    <property type="molecule type" value="Genomic_DNA"/>
</dbReference>
<evidence type="ECO:0000259" key="2">
    <source>
        <dbReference type="PROSITE" id="PS50195"/>
    </source>
</evidence>
<dbReference type="GO" id="GO:0035091">
    <property type="term" value="F:phosphatidylinositol binding"/>
    <property type="evidence" value="ECO:0007669"/>
    <property type="project" value="InterPro"/>
</dbReference>
<dbReference type="InParanoid" id="T0R4W0"/>
<protein>
    <recommendedName>
        <fullName evidence="2">PX domain-containing protein</fullName>
    </recommendedName>
</protein>
<gene>
    <name evidence="3" type="ORF">SDRG_00830</name>
</gene>